<protein>
    <recommendedName>
        <fullName evidence="1">TLDc domain-containing protein</fullName>
    </recommendedName>
</protein>
<dbReference type="Proteomes" id="UP001159405">
    <property type="component" value="Unassembled WGS sequence"/>
</dbReference>
<dbReference type="EMBL" id="CALNXK010000029">
    <property type="protein sequence ID" value="CAH3116538.1"/>
    <property type="molecule type" value="Genomic_DNA"/>
</dbReference>
<accession>A0ABN8NS62</accession>
<organism evidence="2 3">
    <name type="scientific">Porites lobata</name>
    <dbReference type="NCBI Taxonomy" id="104759"/>
    <lineage>
        <taxon>Eukaryota</taxon>
        <taxon>Metazoa</taxon>
        <taxon>Cnidaria</taxon>
        <taxon>Anthozoa</taxon>
        <taxon>Hexacorallia</taxon>
        <taxon>Scleractinia</taxon>
        <taxon>Fungiina</taxon>
        <taxon>Poritidae</taxon>
        <taxon>Porites</taxon>
    </lineage>
</organism>
<comment type="caution">
    <text evidence="2">The sequence shown here is derived from an EMBL/GenBank/DDBJ whole genome shotgun (WGS) entry which is preliminary data.</text>
</comment>
<feature type="domain" description="TLDc" evidence="1">
    <location>
        <begin position="207"/>
        <end position="307"/>
    </location>
</feature>
<feature type="non-terminal residue" evidence="2">
    <location>
        <position position="1"/>
    </location>
</feature>
<reference evidence="2 3" key="1">
    <citation type="submission" date="2022-05" db="EMBL/GenBank/DDBJ databases">
        <authorList>
            <consortium name="Genoscope - CEA"/>
            <person name="William W."/>
        </authorList>
    </citation>
    <scope>NUCLEOTIDE SEQUENCE [LARGE SCALE GENOMIC DNA]</scope>
</reference>
<proteinExistence type="predicted"/>
<keyword evidence="3" id="KW-1185">Reference proteome</keyword>
<sequence>KAFSQGSIGNFFYVNFMISEFSYLNISSIGRNLIQEENDCGYACLEIPSCFSYNVAAFPDVNGKLLCELLPSDKFNNSDKFNASKEFHHFYIPLTSCSIVVIDYSGTPPYDHPVNTTSPLLRPLFCGPNKSPLIFLSENPVNPTTPLLRPKTSFGSPEEIMLTGTKRVYKHWVTSTLSAVSVKSSDCNRRQKVGFVREKQLLSSSHDSVGGFFTTFNSFIFSLLDNEGLAPFKSMVSRPERAIYCSSKRGPQFGGYLGIRIADNANQNNKSRAILAISYSPPNGVTDSSTILAGTRFFSPDEVEVFYLA</sequence>
<evidence type="ECO:0000313" key="2">
    <source>
        <dbReference type="EMBL" id="CAH3116538.1"/>
    </source>
</evidence>
<dbReference type="Pfam" id="PF07534">
    <property type="entry name" value="TLD"/>
    <property type="match status" value="1"/>
</dbReference>
<gene>
    <name evidence="2" type="ORF">PLOB_00024120</name>
</gene>
<dbReference type="InterPro" id="IPR006571">
    <property type="entry name" value="TLDc_dom"/>
</dbReference>
<evidence type="ECO:0000313" key="3">
    <source>
        <dbReference type="Proteomes" id="UP001159405"/>
    </source>
</evidence>
<name>A0ABN8NS62_9CNID</name>
<evidence type="ECO:0000259" key="1">
    <source>
        <dbReference type="Pfam" id="PF07534"/>
    </source>
</evidence>